<reference evidence="1 2" key="1">
    <citation type="submission" date="2024-11" db="EMBL/GenBank/DDBJ databases">
        <authorList>
            <person name="Heng Y.C."/>
            <person name="Lim A.C.H."/>
            <person name="Lee J.K.Y."/>
            <person name="Kittelmann S."/>
        </authorList>
    </citation>
    <scope>NUCLEOTIDE SEQUENCE [LARGE SCALE GENOMIC DNA]</scope>
    <source>
        <strain evidence="1 2">WILCCON 0185</strain>
    </source>
</reference>
<comment type="caution">
    <text evidence="1">The sequence shown here is derived from an EMBL/GenBank/DDBJ whole genome shotgun (WGS) entry which is preliminary data.</text>
</comment>
<organism evidence="1 2">
    <name type="scientific">Candidatus Clostridium stratigraminis</name>
    <dbReference type="NCBI Taxonomy" id="3381661"/>
    <lineage>
        <taxon>Bacteria</taxon>
        <taxon>Bacillati</taxon>
        <taxon>Bacillota</taxon>
        <taxon>Clostridia</taxon>
        <taxon>Eubacteriales</taxon>
        <taxon>Clostridiaceae</taxon>
        <taxon>Clostridium</taxon>
    </lineage>
</organism>
<accession>A0ABW8T8P4</accession>
<name>A0ABW8T8P4_9CLOT</name>
<keyword evidence="2" id="KW-1185">Reference proteome</keyword>
<dbReference type="EMBL" id="JBJHZZ010000032">
    <property type="protein sequence ID" value="MFL0248757.1"/>
    <property type="molecule type" value="Genomic_DNA"/>
</dbReference>
<dbReference type="Proteomes" id="UP001623591">
    <property type="component" value="Unassembled WGS sequence"/>
</dbReference>
<protein>
    <submittedName>
        <fullName evidence="1">Uncharacterized protein</fullName>
    </submittedName>
</protein>
<dbReference type="RefSeq" id="WP_406771182.1">
    <property type="nucleotide sequence ID" value="NZ_JBJHZZ010000032.1"/>
</dbReference>
<evidence type="ECO:0000313" key="1">
    <source>
        <dbReference type="EMBL" id="MFL0248757.1"/>
    </source>
</evidence>
<gene>
    <name evidence="1" type="ORF">ACJDUG_17590</name>
</gene>
<evidence type="ECO:0000313" key="2">
    <source>
        <dbReference type="Proteomes" id="UP001623591"/>
    </source>
</evidence>
<sequence length="207" mass="25134">MILLLIFAIALLLIAVAFDSVVSYELLSYIFKKMRLGISLGKILNRKQLKAVLQLLLDEEDEYGIKESRINIFCFKWQFIPFYLVRRVLAHFIKDKELEKVNKCIFDKDVYEIGSYSEKNNFIEIYEFNLIRWCNENNINKKEYMIKVIFHEYRHKYQFKINMKLDEEELEDDAENFAENFFNKNIEQIIDLLYREDEKNENFKKCK</sequence>
<proteinExistence type="predicted"/>